<dbReference type="InterPro" id="IPR050541">
    <property type="entry name" value="LRR_TM_domain-containing"/>
</dbReference>
<dbReference type="Proteomes" id="UP000053268">
    <property type="component" value="Unassembled WGS sequence"/>
</dbReference>
<sequence length="200" mass="21934">MMTSVNRFDEGRIGKEKTLFVHLLRRLNRGLWAEITSPFRRLEQNEITEVGAGAFVAIKVVARIDLSNNKIVKIAADAFNGLTRLTSLGLTSLKSLHLDGNHLKCIDDKALEHMKSLEVLTLNSNNLTYLSLEPASVARLHTLRLTDNPVVCDCRVARLLVALRSSAFVGVGARCQAPATLRGALLTDLEDSDLICSGEI</sequence>
<dbReference type="PANTHER" id="PTHR24369">
    <property type="entry name" value="ANTIGEN BSP, PUTATIVE-RELATED"/>
    <property type="match status" value="1"/>
</dbReference>
<dbReference type="Gene3D" id="3.80.10.10">
    <property type="entry name" value="Ribonuclease Inhibitor"/>
    <property type="match status" value="2"/>
</dbReference>
<dbReference type="SMART" id="SM00369">
    <property type="entry name" value="LRR_TYP"/>
    <property type="match status" value="3"/>
</dbReference>
<proteinExistence type="predicted"/>
<dbReference type="SMART" id="SM00082">
    <property type="entry name" value="LRRCT"/>
    <property type="match status" value="1"/>
</dbReference>
<name>A0A0N1IAG4_PAPXU</name>
<dbReference type="AlphaFoldDB" id="A0A0N1IAG4"/>
<evidence type="ECO:0000256" key="1">
    <source>
        <dbReference type="ARBA" id="ARBA00022614"/>
    </source>
</evidence>
<dbReference type="STRING" id="66420.A0A0N1IAG4"/>
<evidence type="ECO:0000256" key="2">
    <source>
        <dbReference type="ARBA" id="ARBA00022729"/>
    </source>
</evidence>
<dbReference type="InterPro" id="IPR000483">
    <property type="entry name" value="Cys-rich_flank_reg_C"/>
</dbReference>
<dbReference type="Pfam" id="PF13855">
    <property type="entry name" value="LRR_8"/>
    <property type="match status" value="2"/>
</dbReference>
<protein>
    <submittedName>
        <fullName evidence="5">Protein slit</fullName>
    </submittedName>
</protein>
<keyword evidence="1" id="KW-0433">Leucine-rich repeat</keyword>
<reference evidence="5 6" key="1">
    <citation type="journal article" date="2015" name="Nat. Commun.">
        <title>Outbred genome sequencing and CRISPR/Cas9 gene editing in butterflies.</title>
        <authorList>
            <person name="Li X."/>
            <person name="Fan D."/>
            <person name="Zhang W."/>
            <person name="Liu G."/>
            <person name="Zhang L."/>
            <person name="Zhao L."/>
            <person name="Fang X."/>
            <person name="Chen L."/>
            <person name="Dong Y."/>
            <person name="Chen Y."/>
            <person name="Ding Y."/>
            <person name="Zhao R."/>
            <person name="Feng M."/>
            <person name="Zhu Y."/>
            <person name="Feng Y."/>
            <person name="Jiang X."/>
            <person name="Zhu D."/>
            <person name="Xiang H."/>
            <person name="Feng X."/>
            <person name="Li S."/>
            <person name="Wang J."/>
            <person name="Zhang G."/>
            <person name="Kronforst M.R."/>
            <person name="Wang W."/>
        </authorList>
    </citation>
    <scope>NUCLEOTIDE SEQUENCE [LARGE SCALE GENOMIC DNA]</scope>
    <source>
        <strain evidence="5">Ya'a_city_454_Px</strain>
        <tissue evidence="5">Whole body</tissue>
    </source>
</reference>
<feature type="domain" description="LRRCT" evidence="4">
    <location>
        <begin position="148"/>
        <end position="197"/>
    </location>
</feature>
<dbReference type="InterPro" id="IPR001611">
    <property type="entry name" value="Leu-rich_rpt"/>
</dbReference>
<dbReference type="SUPFAM" id="SSF52058">
    <property type="entry name" value="L domain-like"/>
    <property type="match status" value="1"/>
</dbReference>
<keyword evidence="6" id="KW-1185">Reference proteome</keyword>
<dbReference type="GO" id="GO:0005886">
    <property type="term" value="C:plasma membrane"/>
    <property type="evidence" value="ECO:0007669"/>
    <property type="project" value="TreeGrafter"/>
</dbReference>
<gene>
    <name evidence="5" type="ORF">RR46_00433</name>
</gene>
<dbReference type="InterPro" id="IPR032675">
    <property type="entry name" value="LRR_dom_sf"/>
</dbReference>
<organism evidence="5 6">
    <name type="scientific">Papilio xuthus</name>
    <name type="common">Asian swallowtail butterfly</name>
    <dbReference type="NCBI Taxonomy" id="66420"/>
    <lineage>
        <taxon>Eukaryota</taxon>
        <taxon>Metazoa</taxon>
        <taxon>Ecdysozoa</taxon>
        <taxon>Arthropoda</taxon>
        <taxon>Hexapoda</taxon>
        <taxon>Insecta</taxon>
        <taxon>Pterygota</taxon>
        <taxon>Neoptera</taxon>
        <taxon>Endopterygota</taxon>
        <taxon>Lepidoptera</taxon>
        <taxon>Glossata</taxon>
        <taxon>Ditrysia</taxon>
        <taxon>Papilionoidea</taxon>
        <taxon>Papilionidae</taxon>
        <taxon>Papilioninae</taxon>
        <taxon>Papilio</taxon>
    </lineage>
</organism>
<dbReference type="EMBL" id="KQ459009">
    <property type="protein sequence ID" value="KPJ04395.1"/>
    <property type="molecule type" value="Genomic_DNA"/>
</dbReference>
<evidence type="ECO:0000259" key="4">
    <source>
        <dbReference type="SMART" id="SM00082"/>
    </source>
</evidence>
<dbReference type="PANTHER" id="PTHR24369:SF212">
    <property type="entry name" value="LEUCINE-RICH REPEAT-CONTAINING PROTEIN 4B-LIKE"/>
    <property type="match status" value="1"/>
</dbReference>
<evidence type="ECO:0000256" key="3">
    <source>
        <dbReference type="ARBA" id="ARBA00022737"/>
    </source>
</evidence>
<keyword evidence="2" id="KW-0732">Signal</keyword>
<accession>A0A0N1IAG4</accession>
<keyword evidence="3" id="KW-0677">Repeat</keyword>
<evidence type="ECO:0000313" key="5">
    <source>
        <dbReference type="EMBL" id="KPJ04395.1"/>
    </source>
</evidence>
<dbReference type="InterPro" id="IPR003591">
    <property type="entry name" value="Leu-rich_rpt_typical-subtyp"/>
</dbReference>
<evidence type="ECO:0000313" key="6">
    <source>
        <dbReference type="Proteomes" id="UP000053268"/>
    </source>
</evidence>